<dbReference type="InterPro" id="IPR045239">
    <property type="entry name" value="bHLH95_bHLH"/>
</dbReference>
<keyword evidence="3" id="KW-0238">DNA-binding</keyword>
<organism evidence="7 8">
    <name type="scientific">Kalanchoe fedtschenkoi</name>
    <name type="common">Lavender scallops</name>
    <name type="synonym">South American air plant</name>
    <dbReference type="NCBI Taxonomy" id="63787"/>
    <lineage>
        <taxon>Eukaryota</taxon>
        <taxon>Viridiplantae</taxon>
        <taxon>Streptophyta</taxon>
        <taxon>Embryophyta</taxon>
        <taxon>Tracheophyta</taxon>
        <taxon>Spermatophyta</taxon>
        <taxon>Magnoliopsida</taxon>
        <taxon>eudicotyledons</taxon>
        <taxon>Gunneridae</taxon>
        <taxon>Pentapetalae</taxon>
        <taxon>Saxifragales</taxon>
        <taxon>Crassulaceae</taxon>
        <taxon>Kalanchoe</taxon>
    </lineage>
</organism>
<evidence type="ECO:0000256" key="3">
    <source>
        <dbReference type="ARBA" id="ARBA00023125"/>
    </source>
</evidence>
<evidence type="ECO:0000256" key="5">
    <source>
        <dbReference type="ARBA" id="ARBA00023242"/>
    </source>
</evidence>
<dbReference type="PANTHER" id="PTHR16223">
    <property type="entry name" value="TRANSCRIPTION FACTOR BHLH83-RELATED"/>
    <property type="match status" value="1"/>
</dbReference>
<accession>A0A7N0TV90</accession>
<name>A0A7N0TV90_KALFE</name>
<dbReference type="Gene3D" id="4.10.280.10">
    <property type="entry name" value="Helix-loop-helix DNA-binding domain"/>
    <property type="match status" value="1"/>
</dbReference>
<keyword evidence="5" id="KW-0539">Nucleus</keyword>
<dbReference type="GO" id="GO:0005634">
    <property type="term" value="C:nucleus"/>
    <property type="evidence" value="ECO:0007669"/>
    <property type="project" value="UniProtKB-SubCell"/>
</dbReference>
<keyword evidence="2" id="KW-0805">Transcription regulation</keyword>
<dbReference type="GO" id="GO:0000978">
    <property type="term" value="F:RNA polymerase II cis-regulatory region sequence-specific DNA binding"/>
    <property type="evidence" value="ECO:0007669"/>
    <property type="project" value="TreeGrafter"/>
</dbReference>
<dbReference type="InterPro" id="IPR011598">
    <property type="entry name" value="bHLH_dom"/>
</dbReference>
<dbReference type="GO" id="GO:0000981">
    <property type="term" value="F:DNA-binding transcription factor activity, RNA polymerase II-specific"/>
    <property type="evidence" value="ECO:0007669"/>
    <property type="project" value="TreeGrafter"/>
</dbReference>
<keyword evidence="8" id="KW-1185">Reference proteome</keyword>
<comment type="subcellular location">
    <subcellularLocation>
        <location evidence="1">Nucleus</location>
    </subcellularLocation>
</comment>
<evidence type="ECO:0000256" key="1">
    <source>
        <dbReference type="ARBA" id="ARBA00004123"/>
    </source>
</evidence>
<evidence type="ECO:0000256" key="2">
    <source>
        <dbReference type="ARBA" id="ARBA00023015"/>
    </source>
</evidence>
<proteinExistence type="predicted"/>
<dbReference type="Proteomes" id="UP000594263">
    <property type="component" value="Unplaced"/>
</dbReference>
<dbReference type="PANTHER" id="PTHR16223:SF109">
    <property type="entry name" value="BHLH DOMAIN-CONTAINING PROTEIN"/>
    <property type="match status" value="1"/>
</dbReference>
<dbReference type="SMART" id="SM00353">
    <property type="entry name" value="HLH"/>
    <property type="match status" value="1"/>
</dbReference>
<evidence type="ECO:0000313" key="7">
    <source>
        <dbReference type="EnsemblPlants" id="Kaladp0046s0154.1.v1.1"/>
    </source>
</evidence>
<dbReference type="InterPro" id="IPR045843">
    <property type="entry name" value="IND-like"/>
</dbReference>
<evidence type="ECO:0000256" key="4">
    <source>
        <dbReference type="ARBA" id="ARBA00023163"/>
    </source>
</evidence>
<dbReference type="SUPFAM" id="SSF47459">
    <property type="entry name" value="HLH, helix-loop-helix DNA-binding domain"/>
    <property type="match status" value="1"/>
</dbReference>
<dbReference type="EnsemblPlants" id="Kaladp0046s0154.1.v1.1">
    <property type="protein sequence ID" value="Kaladp0046s0154.1.v1.1"/>
    <property type="gene ID" value="Kaladp0046s0154.v1.1"/>
</dbReference>
<reference evidence="7" key="1">
    <citation type="submission" date="2021-01" db="UniProtKB">
        <authorList>
            <consortium name="EnsemblPlants"/>
        </authorList>
    </citation>
    <scope>IDENTIFICATION</scope>
</reference>
<dbReference type="CDD" id="cd11393">
    <property type="entry name" value="bHLH_AtbHLH_like"/>
    <property type="match status" value="1"/>
</dbReference>
<dbReference type="AlphaFoldDB" id="A0A7N0TV90"/>
<dbReference type="InterPro" id="IPR036638">
    <property type="entry name" value="HLH_DNA-bd_sf"/>
</dbReference>
<evidence type="ECO:0000313" key="8">
    <source>
        <dbReference type="Proteomes" id="UP000594263"/>
    </source>
</evidence>
<sequence length="309" mass="33619">MEEKGSSEDPAQMPSGSVLSGLRTHVAYSTSAPNQHCVHSSNAMALRQWMYYPYMPQNCANVMSGASSSGCQASPYGDNHWKIASSSSPPSIVKSVPQMFSNGGWYGAPTGAANSMVCGKNVWYGMPQLEDELPHKLGSESSQSQIQDDISTTEGGSRNGVHQANVAILDLVPEQHNKAKKLGSTYETDRRRRKIIGERLKALQGLAPQSGQGHPGDVLEDTIDYIKYLQLQLKDLSHSRFGGESVSDPLVFIEGYGHYLVHEPMVNEPLDEMMGKLLEVNPQGAAALLESKGLCIRDMSLAKRLQDPV</sequence>
<feature type="domain" description="BHLH" evidence="6">
    <location>
        <begin position="180"/>
        <end position="229"/>
    </location>
</feature>
<evidence type="ECO:0000259" key="6">
    <source>
        <dbReference type="PROSITE" id="PS50888"/>
    </source>
</evidence>
<dbReference type="Gramene" id="Kaladp0046s0154.1.v1.1">
    <property type="protein sequence ID" value="Kaladp0046s0154.1.v1.1"/>
    <property type="gene ID" value="Kaladp0046s0154.v1.1"/>
</dbReference>
<keyword evidence="4" id="KW-0804">Transcription</keyword>
<dbReference type="PROSITE" id="PS50888">
    <property type="entry name" value="BHLH"/>
    <property type="match status" value="1"/>
</dbReference>
<dbReference type="GO" id="GO:0046983">
    <property type="term" value="F:protein dimerization activity"/>
    <property type="evidence" value="ECO:0007669"/>
    <property type="project" value="InterPro"/>
</dbReference>
<protein>
    <recommendedName>
        <fullName evidence="6">BHLH domain-containing protein</fullName>
    </recommendedName>
</protein>